<dbReference type="InterPro" id="IPR032465">
    <property type="entry name" value="ACMSD"/>
</dbReference>
<dbReference type="PANTHER" id="PTHR21240">
    <property type="entry name" value="2-AMINO-3-CARBOXYLMUCONATE-6-SEMIALDEHYDE DECARBOXYLASE"/>
    <property type="match status" value="1"/>
</dbReference>
<dbReference type="eggNOG" id="COG2159">
    <property type="taxonomic scope" value="Bacteria"/>
</dbReference>
<gene>
    <name evidence="3" type="ORF">RB2654_06604</name>
</gene>
<dbReference type="RefSeq" id="WP_008329920.1">
    <property type="nucleotide sequence ID" value="NZ_CH902578.1"/>
</dbReference>
<protein>
    <recommendedName>
        <fullName evidence="2">Amidohydrolase-related domain-containing protein</fullName>
    </recommendedName>
</protein>
<keyword evidence="4" id="KW-1185">Reference proteome</keyword>
<dbReference type="AlphaFoldDB" id="A3VFY3"/>
<comment type="caution">
    <text evidence="3">The sequence shown here is derived from an EMBL/GenBank/DDBJ whole genome shotgun (WGS) entry which is preliminary data.</text>
</comment>
<keyword evidence="1" id="KW-0456">Lyase</keyword>
<dbReference type="GO" id="GO:0019748">
    <property type="term" value="P:secondary metabolic process"/>
    <property type="evidence" value="ECO:0007669"/>
    <property type="project" value="TreeGrafter"/>
</dbReference>
<evidence type="ECO:0000313" key="4">
    <source>
        <dbReference type="Proteomes" id="UP000002931"/>
    </source>
</evidence>
<evidence type="ECO:0000259" key="2">
    <source>
        <dbReference type="Pfam" id="PF04909"/>
    </source>
</evidence>
<dbReference type="InterPro" id="IPR032466">
    <property type="entry name" value="Metal_Hydrolase"/>
</dbReference>
<dbReference type="GO" id="GO:0016787">
    <property type="term" value="F:hydrolase activity"/>
    <property type="evidence" value="ECO:0007669"/>
    <property type="project" value="InterPro"/>
</dbReference>
<sequence length="328" mass="35405">MADRKPGLVSVEEGFMIPEVVAELSRIAGGVPSMKSGPIAGPFMDDLLDIGKGRVARMDADGVAVQILALAAPGVQKFDPDTALALSRLTNDRLAEAIAAHPARFGGLAAAPPQAAREGAKELDRAITTLGLNGLIVNSHTNDLYLDDPSFWPLLEAAEALDVPVYLHPREPAAGIEGGLMAMTGFTVGWAYAVETGTHLLRMIAAGVFDRFPRLRIVLGHLGEMIPFMLDRIDNRYPFEMGVTGAKPLPRKPSDYFRDHVTVATSGMNFNAPMRAAIEVLGADKVMFAADYPMERQDEEVAKFAALDLTPDERKRIGEDNARRVFGL</sequence>
<dbReference type="Pfam" id="PF04909">
    <property type="entry name" value="Amidohydro_2"/>
    <property type="match status" value="1"/>
</dbReference>
<dbReference type="InterPro" id="IPR006680">
    <property type="entry name" value="Amidohydro-rel"/>
</dbReference>
<dbReference type="STRING" id="314271.RB2654_06604"/>
<proteinExistence type="predicted"/>
<dbReference type="PANTHER" id="PTHR21240:SF30">
    <property type="entry name" value="AMIDOHYDROLASE-RELATED DOMAIN-CONTAINING PROTEIN-RELATED"/>
    <property type="match status" value="1"/>
</dbReference>
<name>A3VFY3_9RHOB</name>
<reference evidence="3 4" key="1">
    <citation type="journal article" date="2010" name="J. Bacteriol.">
        <title>Genome sequences of Pelagibaca bermudensis HTCC2601T and Maritimibacter alkaliphilus HTCC2654T, the type strains of two marine Roseobacter genera.</title>
        <authorList>
            <person name="Thrash J.C."/>
            <person name="Cho J.C."/>
            <person name="Ferriera S."/>
            <person name="Johnson J."/>
            <person name="Vergin K.L."/>
            <person name="Giovannoni S.J."/>
        </authorList>
    </citation>
    <scope>NUCLEOTIDE SEQUENCE [LARGE SCALE GENOMIC DNA]</scope>
    <source>
        <strain evidence="3 4">HTCC2654</strain>
    </source>
</reference>
<dbReference type="Gene3D" id="3.20.20.140">
    <property type="entry name" value="Metal-dependent hydrolases"/>
    <property type="match status" value="1"/>
</dbReference>
<feature type="domain" description="Amidohydrolase-related" evidence="2">
    <location>
        <begin position="71"/>
        <end position="328"/>
    </location>
</feature>
<evidence type="ECO:0000256" key="1">
    <source>
        <dbReference type="ARBA" id="ARBA00023239"/>
    </source>
</evidence>
<dbReference type="HOGENOM" id="CLU_039329_5_0_5"/>
<dbReference type="GO" id="GO:0005829">
    <property type="term" value="C:cytosol"/>
    <property type="evidence" value="ECO:0007669"/>
    <property type="project" value="TreeGrafter"/>
</dbReference>
<organism evidence="3 4">
    <name type="scientific">Maritimibacter alkaliphilus HTCC2654</name>
    <dbReference type="NCBI Taxonomy" id="314271"/>
    <lineage>
        <taxon>Bacteria</taxon>
        <taxon>Pseudomonadati</taxon>
        <taxon>Pseudomonadota</taxon>
        <taxon>Alphaproteobacteria</taxon>
        <taxon>Rhodobacterales</taxon>
        <taxon>Roseobacteraceae</taxon>
        <taxon>Maritimibacter</taxon>
    </lineage>
</organism>
<accession>A3VFY3</accession>
<dbReference type="SUPFAM" id="SSF51556">
    <property type="entry name" value="Metallo-dependent hydrolases"/>
    <property type="match status" value="1"/>
</dbReference>
<dbReference type="EMBL" id="AAMT01000007">
    <property type="protein sequence ID" value="EAQ12759.1"/>
    <property type="molecule type" value="Genomic_DNA"/>
</dbReference>
<dbReference type="OrthoDB" id="149172at2"/>
<dbReference type="GO" id="GO:0016831">
    <property type="term" value="F:carboxy-lyase activity"/>
    <property type="evidence" value="ECO:0007669"/>
    <property type="project" value="InterPro"/>
</dbReference>
<dbReference type="Proteomes" id="UP000002931">
    <property type="component" value="Unassembled WGS sequence"/>
</dbReference>
<evidence type="ECO:0000313" key="3">
    <source>
        <dbReference type="EMBL" id="EAQ12759.1"/>
    </source>
</evidence>